<gene>
    <name evidence="1" type="ORF">B5807_05074</name>
</gene>
<organism evidence="1 2">
    <name type="scientific">Epicoccum nigrum</name>
    <name type="common">Soil fungus</name>
    <name type="synonym">Epicoccum purpurascens</name>
    <dbReference type="NCBI Taxonomy" id="105696"/>
    <lineage>
        <taxon>Eukaryota</taxon>
        <taxon>Fungi</taxon>
        <taxon>Dikarya</taxon>
        <taxon>Ascomycota</taxon>
        <taxon>Pezizomycotina</taxon>
        <taxon>Dothideomycetes</taxon>
        <taxon>Pleosporomycetidae</taxon>
        <taxon>Pleosporales</taxon>
        <taxon>Pleosporineae</taxon>
        <taxon>Didymellaceae</taxon>
        <taxon>Epicoccum</taxon>
    </lineage>
</organism>
<dbReference type="InParanoid" id="A0A1Y2M340"/>
<accession>A0A1Y2M340</accession>
<dbReference type="EMBL" id="KZ107842">
    <property type="protein sequence ID" value="OSS50249.1"/>
    <property type="molecule type" value="Genomic_DNA"/>
</dbReference>
<reference evidence="1 2" key="1">
    <citation type="journal article" date="2017" name="Genome Announc.">
        <title>Genome sequence of the saprophytic ascomycete Epicoccum nigrum ICMP 19927 strain isolated from New Zealand.</title>
        <authorList>
            <person name="Fokin M."/>
            <person name="Fleetwood D."/>
            <person name="Weir B.S."/>
            <person name="Villas-Boas S.G."/>
        </authorList>
    </citation>
    <scope>NUCLEOTIDE SEQUENCE [LARGE SCALE GENOMIC DNA]</scope>
    <source>
        <strain evidence="1 2">ICMP 19927</strain>
    </source>
</reference>
<evidence type="ECO:0000313" key="2">
    <source>
        <dbReference type="Proteomes" id="UP000193240"/>
    </source>
</evidence>
<dbReference type="AlphaFoldDB" id="A0A1Y2M340"/>
<name>A0A1Y2M340_EPING</name>
<dbReference type="Proteomes" id="UP000193240">
    <property type="component" value="Unassembled WGS sequence"/>
</dbReference>
<evidence type="ECO:0000313" key="1">
    <source>
        <dbReference type="EMBL" id="OSS50249.1"/>
    </source>
</evidence>
<proteinExistence type="predicted"/>
<protein>
    <submittedName>
        <fullName evidence="1">Uncharacterized protein</fullName>
    </submittedName>
</protein>
<keyword evidence="2" id="KW-1185">Reference proteome</keyword>
<sequence length="129" mass="14755">MDLDPESASSRSHFLNAMREALSPSRRHGETERESFIDAVQLAPARTSSARGDVFGINSESLAASTYSRLGGRQRLEWLGAWQRVLRTPVQFCKCGRWVLRLKNEHTARIATILDIQLRFWLTIMMQVH</sequence>